<feature type="domain" description="Acyl-CoA dehydrogenase/oxidase C-terminal" evidence="5">
    <location>
        <begin position="431"/>
        <end position="495"/>
    </location>
</feature>
<evidence type="ECO:0000313" key="8">
    <source>
        <dbReference type="Proteomes" id="UP001565368"/>
    </source>
</evidence>
<evidence type="ECO:0000256" key="3">
    <source>
        <dbReference type="ARBA" id="ARBA00022827"/>
    </source>
</evidence>
<dbReference type="Proteomes" id="UP001565368">
    <property type="component" value="Unassembled WGS sequence"/>
</dbReference>
<proteinExistence type="inferred from homology"/>
<protein>
    <recommendedName>
        <fullName evidence="9">Acyl-CoA dehydrogenase/oxidase C-terminal domain-containing protein</fullName>
    </recommendedName>
</protein>
<name>A0ABR3PT67_9TREE</name>
<organism evidence="7 8">
    <name type="scientific">Vanrija albida</name>
    <dbReference type="NCBI Taxonomy" id="181172"/>
    <lineage>
        <taxon>Eukaryota</taxon>
        <taxon>Fungi</taxon>
        <taxon>Dikarya</taxon>
        <taxon>Basidiomycota</taxon>
        <taxon>Agaricomycotina</taxon>
        <taxon>Tremellomycetes</taxon>
        <taxon>Trichosporonales</taxon>
        <taxon>Trichosporonaceae</taxon>
        <taxon>Vanrija</taxon>
    </lineage>
</organism>
<evidence type="ECO:0000259" key="6">
    <source>
        <dbReference type="Pfam" id="PF02770"/>
    </source>
</evidence>
<dbReference type="PANTHER" id="PTHR42707:SF2">
    <property type="entry name" value="ACD11 DEHYDROGENASE"/>
    <property type="match status" value="1"/>
</dbReference>
<reference evidence="7 8" key="1">
    <citation type="submission" date="2023-08" db="EMBL/GenBank/DDBJ databases">
        <title>Annotated Genome Sequence of Vanrija albida AlHP1.</title>
        <authorList>
            <person name="Herzog R."/>
        </authorList>
    </citation>
    <scope>NUCLEOTIDE SEQUENCE [LARGE SCALE GENOMIC DNA]</scope>
    <source>
        <strain evidence="7 8">AlHP1</strain>
    </source>
</reference>
<keyword evidence="8" id="KW-1185">Reference proteome</keyword>
<evidence type="ECO:0000259" key="5">
    <source>
        <dbReference type="Pfam" id="PF00441"/>
    </source>
</evidence>
<dbReference type="GeneID" id="95990322"/>
<keyword evidence="4" id="KW-0560">Oxidoreductase</keyword>
<comment type="cofactor">
    <cofactor evidence="4">
        <name>FAD</name>
        <dbReference type="ChEBI" id="CHEBI:57692"/>
    </cofactor>
</comment>
<dbReference type="Pfam" id="PF02770">
    <property type="entry name" value="Acyl-CoA_dh_M"/>
    <property type="match status" value="1"/>
</dbReference>
<dbReference type="PANTHER" id="PTHR42707">
    <property type="entry name" value="ACYL-COA DEHYDROGENASE"/>
    <property type="match status" value="1"/>
</dbReference>
<dbReference type="SUPFAM" id="SSF47203">
    <property type="entry name" value="Acyl-CoA dehydrogenase C-terminal domain-like"/>
    <property type="match status" value="1"/>
</dbReference>
<dbReference type="InterPro" id="IPR036250">
    <property type="entry name" value="AcylCo_DH-like_C"/>
</dbReference>
<evidence type="ECO:0000256" key="2">
    <source>
        <dbReference type="ARBA" id="ARBA00022630"/>
    </source>
</evidence>
<accession>A0ABR3PT67</accession>
<dbReference type="EMBL" id="JBBXJM010000007">
    <property type="protein sequence ID" value="KAL1405640.1"/>
    <property type="molecule type" value="Genomic_DNA"/>
</dbReference>
<evidence type="ECO:0000256" key="4">
    <source>
        <dbReference type="RuleBase" id="RU362125"/>
    </source>
</evidence>
<dbReference type="Pfam" id="PF00441">
    <property type="entry name" value="Acyl-CoA_dh_1"/>
    <property type="match status" value="1"/>
</dbReference>
<dbReference type="Gene3D" id="1.20.140.10">
    <property type="entry name" value="Butyryl-CoA Dehydrogenase, subunit A, domain 3"/>
    <property type="match status" value="1"/>
</dbReference>
<feature type="domain" description="Acyl-CoA oxidase/dehydrogenase middle" evidence="6">
    <location>
        <begin position="203"/>
        <end position="309"/>
    </location>
</feature>
<dbReference type="SUPFAM" id="SSF56645">
    <property type="entry name" value="Acyl-CoA dehydrogenase NM domain-like"/>
    <property type="match status" value="1"/>
</dbReference>
<dbReference type="InterPro" id="IPR009100">
    <property type="entry name" value="AcylCoA_DH/oxidase_NM_dom_sf"/>
</dbReference>
<dbReference type="InterPro" id="IPR006091">
    <property type="entry name" value="Acyl-CoA_Oxase/DH_mid-dom"/>
</dbReference>
<comment type="caution">
    <text evidence="7">The sequence shown here is derived from an EMBL/GenBank/DDBJ whole genome shotgun (WGS) entry which is preliminary data.</text>
</comment>
<dbReference type="Gene3D" id="2.40.110.20">
    <property type="match status" value="1"/>
</dbReference>
<dbReference type="InterPro" id="IPR052904">
    <property type="entry name" value="Acyl-CoA_dehydrogenase-like"/>
</dbReference>
<evidence type="ECO:0000256" key="1">
    <source>
        <dbReference type="ARBA" id="ARBA00009347"/>
    </source>
</evidence>
<dbReference type="RefSeq" id="XP_069205584.1">
    <property type="nucleotide sequence ID" value="XM_069357647.1"/>
</dbReference>
<dbReference type="InterPro" id="IPR009075">
    <property type="entry name" value="AcylCo_DH/oxidase_C"/>
</dbReference>
<evidence type="ECO:0008006" key="9">
    <source>
        <dbReference type="Google" id="ProtNLM"/>
    </source>
</evidence>
<sequence length="643" mass="69393">MPKLVGATSTSGYFQQHPKLYNGLEDDPILDRSAKLFLPEKVYQQVYPSLHALCDLVIDPKTLALVANAEHDLPYIKGTGFSSFGHPIPDALVTSPGWKELQDIGIRNGIVATGYDSALGASARVVQFLKLHQWGPSSAVVTCPSAMQDGAANVLLRELQRISPGSRAYDDKEDNRSIKRKVFTRAVERLLSIDPAIAWTSGQWMTERPGGSDVAGTETVATYEGDNGETDIDGNPLGPWRIDGFKWFSSATDCGCVLLLAQTEKGLGCFFAPTRKLDPEGAVAMNGIRIQRLKNKLGTKAVPTAEIEVRGMRAWLVGTEGRGVANIGTLLNVTRLYNAGSSTGFFGRGLAIARSFGRVRVMPSLALKGLPDKLRTLPRYTKTIAGVTLTYRADTLLAVFVAALVGKVENPDSPTAAIIPTDHDQVAALMRLITPVSKARTAKNGIAGLQECMESLGGVGYMENQENPEMNVARLFRDANVLSIWEGTTDVMATDTVKVVKGKLGAQSIGAVDAWLKATLSSNSTDPYGAKSSVDLSAEKAAITKAWSIFVYNAQSRSIDELLAYGREVVAEIGDVVCAALLIADAENDNDPTAVECARRFVRTRGTFGFDGKDVPDWKAVSQWDDKISFERDPPAPKPRAKL</sequence>
<comment type="similarity">
    <text evidence="1 4">Belongs to the acyl-CoA dehydrogenase family.</text>
</comment>
<keyword evidence="3 4" id="KW-0274">FAD</keyword>
<keyword evidence="2 4" id="KW-0285">Flavoprotein</keyword>
<evidence type="ECO:0000313" key="7">
    <source>
        <dbReference type="EMBL" id="KAL1405640.1"/>
    </source>
</evidence>
<gene>
    <name evidence="7" type="ORF">Q8F55_009279</name>
</gene>